<protein>
    <submittedName>
        <fullName evidence="3">N-acetylmuramoyl-L-alanine amidase</fullName>
        <ecNumber evidence="3">3.5.1.28</ecNumber>
    </submittedName>
</protein>
<dbReference type="PANTHER" id="PTHR30417:SF1">
    <property type="entry name" value="N-ACETYLMURAMOYL-L-ALANINE AMIDASE AMID"/>
    <property type="match status" value="1"/>
</dbReference>
<proteinExistence type="predicted"/>
<evidence type="ECO:0000256" key="1">
    <source>
        <dbReference type="SAM" id="SignalP"/>
    </source>
</evidence>
<dbReference type="Pfam" id="PF01471">
    <property type="entry name" value="PG_binding_1"/>
    <property type="match status" value="1"/>
</dbReference>
<evidence type="ECO:0000313" key="3">
    <source>
        <dbReference type="EMBL" id="MFC4200334.1"/>
    </source>
</evidence>
<organism evidence="3 4">
    <name type="scientific">Candidimonas humi</name>
    <dbReference type="NCBI Taxonomy" id="683355"/>
    <lineage>
        <taxon>Bacteria</taxon>
        <taxon>Pseudomonadati</taxon>
        <taxon>Pseudomonadota</taxon>
        <taxon>Betaproteobacteria</taxon>
        <taxon>Burkholderiales</taxon>
        <taxon>Alcaligenaceae</taxon>
        <taxon>Candidimonas</taxon>
    </lineage>
</organism>
<dbReference type="Pfam" id="PF01510">
    <property type="entry name" value="Amidase_2"/>
    <property type="match status" value="1"/>
</dbReference>
<name>A0ABV8NWZ3_9BURK</name>
<keyword evidence="4" id="KW-1185">Reference proteome</keyword>
<dbReference type="InterPro" id="IPR051206">
    <property type="entry name" value="NAMLAA_amidase_2"/>
</dbReference>
<dbReference type="GO" id="GO:0008745">
    <property type="term" value="F:N-acetylmuramoyl-L-alanine amidase activity"/>
    <property type="evidence" value="ECO:0007669"/>
    <property type="project" value="UniProtKB-EC"/>
</dbReference>
<dbReference type="CDD" id="cd06583">
    <property type="entry name" value="PGRP"/>
    <property type="match status" value="1"/>
</dbReference>
<keyword evidence="1" id="KW-0732">Signal</keyword>
<dbReference type="InterPro" id="IPR002477">
    <property type="entry name" value="Peptidoglycan-bd-like"/>
</dbReference>
<dbReference type="PROSITE" id="PS51257">
    <property type="entry name" value="PROKAR_LIPOPROTEIN"/>
    <property type="match status" value="1"/>
</dbReference>
<dbReference type="RefSeq" id="WP_217964404.1">
    <property type="nucleotide sequence ID" value="NZ_JAHTBN010000003.1"/>
</dbReference>
<evidence type="ECO:0000259" key="2">
    <source>
        <dbReference type="SMART" id="SM00644"/>
    </source>
</evidence>
<dbReference type="SMART" id="SM00644">
    <property type="entry name" value="Ami_2"/>
    <property type="match status" value="1"/>
</dbReference>
<feature type="signal peptide" evidence="1">
    <location>
        <begin position="1"/>
        <end position="33"/>
    </location>
</feature>
<dbReference type="EC" id="3.5.1.28" evidence="3"/>
<feature type="domain" description="N-acetylmuramoyl-L-alanine amidase" evidence="2">
    <location>
        <begin position="43"/>
        <end position="181"/>
    </location>
</feature>
<keyword evidence="3" id="KW-0378">Hydrolase</keyword>
<sequence>MSRGEGRARPPAPARALRCLATAALAVLLAACAARGPATLHIDHSIQAKSQDSRVSIVVLHYTVANNIAALDILSRGNVSSHYLITDAPTPHVYQLVDENRRAWHAGESSWYGRSDLNASSIGIEIVNRGPLGDGRWAPYSRAQIATLTTLLRGIIRRHQIKPFNIVGHSDIAPQRKTDPGPAFPWAQLARAGIGRWYDADKARQYRLRFEQEGLPPIAWVQRQLRRVGYEVPDSGQLDPATRRVIAAFQMHYRPGNYSGEPDAETLGILQALP</sequence>
<feature type="chain" id="PRO_5047381612" evidence="1">
    <location>
        <begin position="34"/>
        <end position="274"/>
    </location>
</feature>
<evidence type="ECO:0000313" key="4">
    <source>
        <dbReference type="Proteomes" id="UP001595848"/>
    </source>
</evidence>
<dbReference type="InterPro" id="IPR002502">
    <property type="entry name" value="Amidase_domain"/>
</dbReference>
<reference evidence="4" key="1">
    <citation type="journal article" date="2019" name="Int. J. Syst. Evol. Microbiol.">
        <title>The Global Catalogue of Microorganisms (GCM) 10K type strain sequencing project: providing services to taxonomists for standard genome sequencing and annotation.</title>
        <authorList>
            <consortium name="The Broad Institute Genomics Platform"/>
            <consortium name="The Broad Institute Genome Sequencing Center for Infectious Disease"/>
            <person name="Wu L."/>
            <person name="Ma J."/>
        </authorList>
    </citation>
    <scope>NUCLEOTIDE SEQUENCE [LARGE SCALE GENOMIC DNA]</scope>
    <source>
        <strain evidence="4">LMG 24813</strain>
    </source>
</reference>
<comment type="caution">
    <text evidence="3">The sequence shown here is derived from an EMBL/GenBank/DDBJ whole genome shotgun (WGS) entry which is preliminary data.</text>
</comment>
<accession>A0ABV8NWZ3</accession>
<dbReference type="PANTHER" id="PTHR30417">
    <property type="entry name" value="N-ACETYLMURAMOYL-L-ALANINE AMIDASE AMID"/>
    <property type="match status" value="1"/>
</dbReference>
<gene>
    <name evidence="3" type="ORF">ACFOY1_05145</name>
</gene>
<dbReference type="EMBL" id="JBHSBV010000002">
    <property type="protein sequence ID" value="MFC4200334.1"/>
    <property type="molecule type" value="Genomic_DNA"/>
</dbReference>
<dbReference type="Proteomes" id="UP001595848">
    <property type="component" value="Unassembled WGS sequence"/>
</dbReference>